<dbReference type="RefSeq" id="WP_229821899.1">
    <property type="nucleotide sequence ID" value="NZ_BMRW01000001.1"/>
</dbReference>
<dbReference type="Gene3D" id="3.30.1880.10">
    <property type="entry name" value="protein ne1242 domain like"/>
    <property type="match status" value="1"/>
</dbReference>
<dbReference type="Proteomes" id="UP000556436">
    <property type="component" value="Unassembled WGS sequence"/>
</dbReference>
<dbReference type="EMBL" id="JACHJG010000001">
    <property type="protein sequence ID" value="MBB4884212.1"/>
    <property type="molecule type" value="Genomic_DNA"/>
</dbReference>
<feature type="chain" id="PRO_5030668010" description="Tyrosinase co-factor MelC1" evidence="3">
    <location>
        <begin position="24"/>
        <end position="123"/>
    </location>
</feature>
<accession>A0A7W7L6F7</accession>
<evidence type="ECO:0000313" key="4">
    <source>
        <dbReference type="EMBL" id="MBB4884212.1"/>
    </source>
</evidence>
<dbReference type="InterPro" id="IPR010928">
    <property type="entry name" value="MelC1"/>
</dbReference>
<evidence type="ECO:0000313" key="5">
    <source>
        <dbReference type="Proteomes" id="UP000556436"/>
    </source>
</evidence>
<protein>
    <recommendedName>
        <fullName evidence="6">Tyrosinase co-factor MelC1</fullName>
    </recommendedName>
</protein>
<feature type="signal peptide" evidence="3">
    <location>
        <begin position="1"/>
        <end position="23"/>
    </location>
</feature>
<dbReference type="AlphaFoldDB" id="A0A7W7L6F7"/>
<evidence type="ECO:0000256" key="2">
    <source>
        <dbReference type="ARBA" id="ARBA00023008"/>
    </source>
</evidence>
<proteinExistence type="predicted"/>
<evidence type="ECO:0008006" key="6">
    <source>
        <dbReference type="Google" id="ProtNLM"/>
    </source>
</evidence>
<dbReference type="GO" id="GO:0005507">
    <property type="term" value="F:copper ion binding"/>
    <property type="evidence" value="ECO:0007669"/>
    <property type="project" value="InterPro"/>
</dbReference>
<sequence>MAVAGAALAVPGVLAGTGTLAQAASTTDHSGHGGPATHGGPVPFDELYQGRRIVGKAAEGGHGAHHGGGFAVSIDGKELHLMQNADGTYISVINHYETYADPRAVARAAVDKLRGATLVPIAT</sequence>
<dbReference type="Pfam" id="PF06236">
    <property type="entry name" value="MelC1"/>
    <property type="match status" value="1"/>
</dbReference>
<organism evidence="4 5">
    <name type="scientific">Streptomyces netropsis</name>
    <name type="common">Streptoverticillium netropsis</name>
    <dbReference type="NCBI Taxonomy" id="55404"/>
    <lineage>
        <taxon>Bacteria</taxon>
        <taxon>Bacillati</taxon>
        <taxon>Actinomycetota</taxon>
        <taxon>Actinomycetes</taxon>
        <taxon>Kitasatosporales</taxon>
        <taxon>Streptomycetaceae</taxon>
        <taxon>Streptomyces</taxon>
    </lineage>
</organism>
<dbReference type="NCBIfam" id="NF047833">
    <property type="entry name" value="TyroCdyMelC1"/>
    <property type="match status" value="1"/>
</dbReference>
<gene>
    <name evidence="4" type="ORF">FHS38_000221</name>
</gene>
<keyword evidence="2" id="KW-0186">Copper</keyword>
<dbReference type="GO" id="GO:0042438">
    <property type="term" value="P:melanin biosynthetic process"/>
    <property type="evidence" value="ECO:0007669"/>
    <property type="project" value="InterPro"/>
</dbReference>
<evidence type="ECO:0000256" key="1">
    <source>
        <dbReference type="ARBA" id="ARBA00022729"/>
    </source>
</evidence>
<name>A0A7W7L6F7_STRNE</name>
<dbReference type="InterPro" id="IPR023199">
    <property type="entry name" value="GriE/MELC1_sf"/>
</dbReference>
<reference evidence="4 5" key="1">
    <citation type="submission" date="2020-08" db="EMBL/GenBank/DDBJ databases">
        <title>Genomic Encyclopedia of Type Strains, Phase III (KMG-III): the genomes of soil and plant-associated and newly described type strains.</title>
        <authorList>
            <person name="Whitman W."/>
        </authorList>
    </citation>
    <scope>NUCLEOTIDE SEQUENCE [LARGE SCALE GENOMIC DNA]</scope>
    <source>
        <strain evidence="4 5">CECT 3265</strain>
    </source>
</reference>
<keyword evidence="5" id="KW-1185">Reference proteome</keyword>
<keyword evidence="1 3" id="KW-0732">Signal</keyword>
<comment type="caution">
    <text evidence="4">The sequence shown here is derived from an EMBL/GenBank/DDBJ whole genome shotgun (WGS) entry which is preliminary data.</text>
</comment>
<evidence type="ECO:0000256" key="3">
    <source>
        <dbReference type="SAM" id="SignalP"/>
    </source>
</evidence>